<dbReference type="PANTHER" id="PTHR36985">
    <property type="entry name" value="TRANSLOCATION AND ASSEMBLY MODULE SUBUNIT TAMB"/>
    <property type="match status" value="1"/>
</dbReference>
<evidence type="ECO:0000313" key="7">
    <source>
        <dbReference type="EMBL" id="BCM84094.1"/>
    </source>
</evidence>
<feature type="domain" description="Translocation and assembly module TamB C-terminal" evidence="6">
    <location>
        <begin position="1117"/>
        <end position="1469"/>
    </location>
</feature>
<gene>
    <name evidence="7" type="ORF">mvi_25550</name>
</gene>
<evidence type="ECO:0000256" key="3">
    <source>
        <dbReference type="ARBA" id="ARBA00022989"/>
    </source>
</evidence>
<keyword evidence="3 5" id="KW-1133">Transmembrane helix</keyword>
<dbReference type="PANTHER" id="PTHR36985:SF1">
    <property type="entry name" value="TRANSLOCATION AND ASSEMBLY MODULE SUBUNIT TAMB"/>
    <property type="match status" value="1"/>
</dbReference>
<dbReference type="EMBL" id="AP024145">
    <property type="protein sequence ID" value="BCM84094.1"/>
    <property type="molecule type" value="Genomic_DNA"/>
</dbReference>
<evidence type="ECO:0000256" key="1">
    <source>
        <dbReference type="ARBA" id="ARBA00004167"/>
    </source>
</evidence>
<keyword evidence="4 5" id="KW-0472">Membrane</keyword>
<dbReference type="Pfam" id="PF04357">
    <property type="entry name" value="TamB"/>
    <property type="match status" value="1"/>
</dbReference>
<dbReference type="KEGG" id="mind:mvi_25550"/>
<evidence type="ECO:0000256" key="5">
    <source>
        <dbReference type="SAM" id="Phobius"/>
    </source>
</evidence>
<comment type="subcellular location">
    <subcellularLocation>
        <location evidence="1">Membrane</location>
        <topology evidence="1">Single-pass membrane protein</topology>
    </subcellularLocation>
</comment>
<dbReference type="InterPro" id="IPR007452">
    <property type="entry name" value="TamB_C"/>
</dbReference>
<evidence type="ECO:0000259" key="6">
    <source>
        <dbReference type="Pfam" id="PF04357"/>
    </source>
</evidence>
<evidence type="ECO:0000313" key="8">
    <source>
        <dbReference type="Proteomes" id="UP000663508"/>
    </source>
</evidence>
<evidence type="ECO:0000256" key="2">
    <source>
        <dbReference type="ARBA" id="ARBA00022692"/>
    </source>
</evidence>
<feature type="transmembrane region" description="Helical" evidence="5">
    <location>
        <begin position="42"/>
        <end position="61"/>
    </location>
</feature>
<organism evidence="7 8">
    <name type="scientific">Methylobacterium indicum</name>
    <dbReference type="NCBI Taxonomy" id="1775910"/>
    <lineage>
        <taxon>Bacteria</taxon>
        <taxon>Pseudomonadati</taxon>
        <taxon>Pseudomonadota</taxon>
        <taxon>Alphaproteobacteria</taxon>
        <taxon>Hyphomicrobiales</taxon>
        <taxon>Methylobacteriaceae</taxon>
        <taxon>Methylobacterium</taxon>
    </lineage>
</organism>
<accession>A0A8H8WTK2</accession>
<name>A0A8H8WTK2_9HYPH</name>
<sequence>MKSREASACLQGCSIRSRFAAHLPWFPDLLSLRSRRPGRGGAASRLLTAAFAAVLLGLAWLGHAAIGEAAEGETTILGDLLSRALSTPASRVSIGAVDGALSSDATIRDVAIADRDGVWLRLDKARLIWRRTALLSRRLEIDRLEIGRLEVLRRPVPSARPPAQDKEALLPDLPVKVVVKAFALTDLVLGEPVLGEAARIGGAGQATLGDPREGLDLGVGLRRLDKPGTLTLKLAYVPDTARLDLKVAQDEPAGGLAARLMNLPGLPPVTLDLEGSGPLDAWNATLAFKAGDGIGADGRARIDRAGPERRMTLDLASRVEGLMPGPLAAVFSGTTRLDGALRFADDGAVRVDRFDLTSRTARLALAGAVDAARTADLTLQARALPTEGGVTKAGESTLESLMLDASLKGPLDAPALRGTLKAAGLSAAGSRLGRASADLTVAPLPRTQEGQSFRLAAEAEVDGLHLADPALRRAVGPKASFRLVGRLDPNGVADLDAVTIEAPTAQARYTGRIGRDVVAGTLTAELPDLAAFSLAAGRPMGGRVAAKALLSGDPGRAGVTADVEASTDKLSLGTPALDRTLGRDLRFAGRLTRLPDGYAVQAARLTGQALTATLEGRATEAKADMTGRIDLSDLATLDSELAGKAGLDARLTGSLEHPDLALTLVAPEARAMGRPVRDLAARASVTDATGALDGTVTLTGRVDGKPLTGDLHLARRGADWLLDRLSFGLGSVSLTGHAAVDPASRLAEGEVALKAGNLDDLSALALTRLSGRLDAAITLSRAGGRQDARMRATGEGVRAASLAVSRLDTDLAGTDLWASPRVSGRLNADRLVAGSETIEAIRLDAKPASDGSDLLLQARARGFALDGAARLVPADHPRLDLARLSAIRGADRLALAGPARITFGDDGVTVSGLALAAGAGRASLDGTLGKRLDLRLGLKAVPLSLARIAAPSLALSGTLDGEAALTGPAGSPEGRYAVSVSRLVTPETRSAGLPPIDARAAGRIEDGRAGLDGTVTAGKGVQLALSGSVPVEPGGSLALRIRGALDAALANTLLATGGQRVTGRVALDAGVAGTLQAPRIDGSAVLTGGSFTDPLNGVRLTDIQGRVAGRGDTLVIERLTAATRNGGTLQVQGRVAVEPAAGFPGNLTIRADRAELVASPLMTLVSGLNLSLTGPLARTPRVSGQVDVVSLDVSVPDRLPATVQPLPGIRHVNTPPQMRARLDARAKRAAAARRGRKAPPFLAALDLTLNAPGRITVRGRGIDAELGGSLRLTGTSAAPVANGAFAMRRGRIQIVGQRLDFTRGRLTFAGDLTAPELDFQAQSQAGDVTAKIAVTGPANQPDFSLTSEPPLPQDEVLSRLLFKKASGGLSPFQALQLAQAVAQLSGGAGGPDVFESARKGLGLDSLDIQAGAKGGAAVGLSRSLGDRVSVGVRAGARPEDTEATITYDVTGRIKVKGEAGADGRTAVGVGAEWEY</sequence>
<dbReference type="Proteomes" id="UP000663508">
    <property type="component" value="Chromosome"/>
</dbReference>
<dbReference type="GO" id="GO:0005886">
    <property type="term" value="C:plasma membrane"/>
    <property type="evidence" value="ECO:0007669"/>
    <property type="project" value="InterPro"/>
</dbReference>
<keyword evidence="2 5" id="KW-0812">Transmembrane</keyword>
<evidence type="ECO:0000256" key="4">
    <source>
        <dbReference type="ARBA" id="ARBA00023136"/>
    </source>
</evidence>
<protein>
    <recommendedName>
        <fullName evidence="6">Translocation and assembly module TamB C-terminal domain-containing protein</fullName>
    </recommendedName>
</protein>
<proteinExistence type="predicted"/>
<dbReference type="RefSeq" id="WP_207183070.1">
    <property type="nucleotide sequence ID" value="NZ_AP024145.1"/>
</dbReference>
<dbReference type="GO" id="GO:0009306">
    <property type="term" value="P:protein secretion"/>
    <property type="evidence" value="ECO:0007669"/>
    <property type="project" value="InterPro"/>
</dbReference>
<reference evidence="7" key="1">
    <citation type="submission" date="2020-11" db="EMBL/GenBank/DDBJ databases">
        <title>Complete genome sequence of a novel pathogenic Methylobacterium strain isolated from rice in Vietnam.</title>
        <authorList>
            <person name="Lai K."/>
            <person name="Okazaki S."/>
            <person name="Higashi K."/>
            <person name="Mori H."/>
            <person name="Toyoda A."/>
            <person name="Kurokawa K."/>
        </authorList>
    </citation>
    <scope>NUCLEOTIDE SEQUENCE</scope>
    <source>
        <strain evidence="7">VL1</strain>
    </source>
</reference>